<dbReference type="Proteomes" id="UP000269438">
    <property type="component" value="Unassembled WGS sequence"/>
</dbReference>
<accession>A0A3L7ATZ1</accession>
<organism evidence="1 2">
    <name type="scientific">Mycetocola lacteus</name>
    <dbReference type="NCBI Taxonomy" id="76637"/>
    <lineage>
        <taxon>Bacteria</taxon>
        <taxon>Bacillati</taxon>
        <taxon>Actinomycetota</taxon>
        <taxon>Actinomycetes</taxon>
        <taxon>Micrococcales</taxon>
        <taxon>Microbacteriaceae</taxon>
        <taxon>Mycetocola</taxon>
    </lineage>
</organism>
<keyword evidence="2" id="KW-1185">Reference proteome</keyword>
<gene>
    <name evidence="1" type="ORF">D9V34_07200</name>
</gene>
<dbReference type="RefSeq" id="WP_121688158.1">
    <property type="nucleotide sequence ID" value="NZ_RCUY01000005.1"/>
</dbReference>
<protein>
    <submittedName>
        <fullName evidence="1">Uncharacterized protein</fullName>
    </submittedName>
</protein>
<sequence>MIDKVALLKQTKSDSPLGIAYALLHERIALSIEKLFGNESAVIIADQQTQHEHYFRSGGMSAARDALARNLREKPKFDLVVDKPLWVDTDFSSWDRELIQLADIAAYTTTRCMLDGIAPEQRSFLWPEIKHAMAIHWTSGSIERSGFAIYPPTLQYPAL</sequence>
<dbReference type="OrthoDB" id="5054481at2"/>
<dbReference type="AlphaFoldDB" id="A0A3L7ATZ1"/>
<reference evidence="1 2" key="1">
    <citation type="submission" date="2018-10" db="EMBL/GenBank/DDBJ databases">
        <authorList>
            <person name="Li J."/>
        </authorList>
    </citation>
    <scope>NUCLEOTIDE SEQUENCE [LARGE SCALE GENOMIC DNA]</scope>
    <source>
        <strain evidence="1 2">JCM 11654</strain>
    </source>
</reference>
<proteinExistence type="predicted"/>
<comment type="caution">
    <text evidence="1">The sequence shown here is derived from an EMBL/GenBank/DDBJ whole genome shotgun (WGS) entry which is preliminary data.</text>
</comment>
<evidence type="ECO:0000313" key="2">
    <source>
        <dbReference type="Proteomes" id="UP000269438"/>
    </source>
</evidence>
<evidence type="ECO:0000313" key="1">
    <source>
        <dbReference type="EMBL" id="RLP83021.1"/>
    </source>
</evidence>
<name>A0A3L7ATZ1_9MICO</name>
<dbReference type="EMBL" id="RCUY01000005">
    <property type="protein sequence ID" value="RLP83021.1"/>
    <property type="molecule type" value="Genomic_DNA"/>
</dbReference>